<sequence length="76" mass="8198">MSSTTPRLPYDDAATPHEMLGDCLAAGAWLSGPAGAVRRPAAPRKGLEAYRRQPPTIFPVHREAALMAGRLHLHVD</sequence>
<organism evidence="1 2">
    <name type="scientific">Nocardioides donggukensis</name>
    <dbReference type="NCBI Taxonomy" id="2774019"/>
    <lineage>
        <taxon>Bacteria</taxon>
        <taxon>Bacillati</taxon>
        <taxon>Actinomycetota</taxon>
        <taxon>Actinomycetes</taxon>
        <taxon>Propionibacteriales</taxon>
        <taxon>Nocardioidaceae</taxon>
        <taxon>Nocardioides</taxon>
    </lineage>
</organism>
<gene>
    <name evidence="1" type="ORF">IE331_05740</name>
</gene>
<evidence type="ECO:0000313" key="2">
    <source>
        <dbReference type="Proteomes" id="UP000616839"/>
    </source>
</evidence>
<dbReference type="EMBL" id="JACYXZ010000001">
    <property type="protein sequence ID" value="MBD8869120.1"/>
    <property type="molecule type" value="Genomic_DNA"/>
</dbReference>
<accession>A0A927K4U5</accession>
<dbReference type="AlphaFoldDB" id="A0A927K4U5"/>
<dbReference type="RefSeq" id="WP_192141303.1">
    <property type="nucleotide sequence ID" value="NZ_JACYXZ010000001.1"/>
</dbReference>
<reference evidence="1" key="1">
    <citation type="submission" date="2020-09" db="EMBL/GenBank/DDBJ databases">
        <title>Nocardioides sp. strain MJB4 16S ribosomal RNA gene Genome sequencing and assembly.</title>
        <authorList>
            <person name="Kim I."/>
        </authorList>
    </citation>
    <scope>NUCLEOTIDE SEQUENCE</scope>
    <source>
        <strain evidence="1">MJB4</strain>
    </source>
</reference>
<evidence type="ECO:0000313" key="1">
    <source>
        <dbReference type="EMBL" id="MBD8869120.1"/>
    </source>
</evidence>
<protein>
    <submittedName>
        <fullName evidence="1">Uncharacterized protein</fullName>
    </submittedName>
</protein>
<dbReference type="Proteomes" id="UP000616839">
    <property type="component" value="Unassembled WGS sequence"/>
</dbReference>
<name>A0A927K4U5_9ACTN</name>
<proteinExistence type="predicted"/>
<comment type="caution">
    <text evidence="1">The sequence shown here is derived from an EMBL/GenBank/DDBJ whole genome shotgun (WGS) entry which is preliminary data.</text>
</comment>
<keyword evidence="2" id="KW-1185">Reference proteome</keyword>